<keyword evidence="6 11" id="KW-1133">Transmembrane helix</keyword>
<feature type="coiled-coil region" evidence="9">
    <location>
        <begin position="144"/>
        <end position="171"/>
    </location>
</feature>
<proteinExistence type="inferred from homology"/>
<evidence type="ECO:0000256" key="2">
    <source>
        <dbReference type="ARBA" id="ARBA00009063"/>
    </source>
</evidence>
<evidence type="ECO:0000256" key="3">
    <source>
        <dbReference type="ARBA" id="ARBA00022448"/>
    </source>
</evidence>
<gene>
    <name evidence="12" type="ORF">BaOVIS_008220</name>
</gene>
<evidence type="ECO:0000256" key="7">
    <source>
        <dbReference type="ARBA" id="ARBA00023054"/>
    </source>
</evidence>
<feature type="region of interest" description="Disordered" evidence="10">
    <location>
        <begin position="214"/>
        <end position="245"/>
    </location>
</feature>
<organism evidence="12 13">
    <name type="scientific">Babesia ovis</name>
    <dbReference type="NCBI Taxonomy" id="5869"/>
    <lineage>
        <taxon>Eukaryota</taxon>
        <taxon>Sar</taxon>
        <taxon>Alveolata</taxon>
        <taxon>Apicomplexa</taxon>
        <taxon>Aconoidasida</taxon>
        <taxon>Piroplasmida</taxon>
        <taxon>Babesiidae</taxon>
        <taxon>Babesia</taxon>
    </lineage>
</organism>
<feature type="transmembrane region" description="Helical" evidence="11">
    <location>
        <begin position="362"/>
        <end position="380"/>
    </location>
</feature>
<feature type="compositionally biased region" description="Polar residues" evidence="10">
    <location>
        <begin position="228"/>
        <end position="245"/>
    </location>
</feature>
<dbReference type="OrthoDB" id="359759at2759"/>
<comment type="caution">
    <text evidence="12">The sequence shown here is derived from an EMBL/GenBank/DDBJ whole genome shotgun (WGS) entry which is preliminary data.</text>
</comment>
<comment type="similarity">
    <text evidence="2">Belongs to the syntaxin family.</text>
</comment>
<dbReference type="GO" id="GO:0031201">
    <property type="term" value="C:SNARE complex"/>
    <property type="evidence" value="ECO:0007669"/>
    <property type="project" value="TreeGrafter"/>
</dbReference>
<dbReference type="AlphaFoldDB" id="A0A9W5TAZ7"/>
<sequence length="389" mass="44197">MDRSSTFKRRVTHFCRTVRHKKANETSESEHSGIDRFSILSAGVFIQLQTLHKLVEPFVVYVPVGSPKDLVGGYVHVPLHQNIAAFVHDKRRLFEKTDIKDVVHDIRVAGDLIQQMSTSIEKEIQRTKNTAVSKHLQEHRIGVIACLQHKLKNVQADVEQYERYRLKVETNTNVAMRIMTQNCLKTIKTEMRADENSMTQNIAQDYLSLFMNEPKPMRKSDTVGGHTSGTATPMQVPSQQGTSETSSLLSLKTRQMTMTAQYDFVESPMEQDVQMLEMQHKALVQRVNESAQAAEMSTIDGVQQRLSEISSMFEQFSGTLAVQLDMFECINANVMESLSNIETTETTLTKTDKQGMSFMQQMMCYSFVGSAVFLLFVDYIKSRGSSYLF</sequence>
<dbReference type="GO" id="GO:0015031">
    <property type="term" value="P:protein transport"/>
    <property type="evidence" value="ECO:0007669"/>
    <property type="project" value="UniProtKB-KW"/>
</dbReference>
<accession>A0A9W5TAZ7</accession>
<dbReference type="Proteomes" id="UP001057455">
    <property type="component" value="Unassembled WGS sequence"/>
</dbReference>
<keyword evidence="4 11" id="KW-0812">Transmembrane</keyword>
<dbReference type="PANTHER" id="PTHR15959:SF0">
    <property type="entry name" value="SYNTAXIN-18"/>
    <property type="match status" value="1"/>
</dbReference>
<keyword evidence="8 11" id="KW-0472">Membrane</keyword>
<keyword evidence="7 9" id="KW-0175">Coiled coil</keyword>
<dbReference type="EMBL" id="BLIY01000006">
    <property type="protein sequence ID" value="GFE53418.1"/>
    <property type="molecule type" value="Genomic_DNA"/>
</dbReference>
<name>A0A9W5TAZ7_BABOV</name>
<evidence type="ECO:0000256" key="5">
    <source>
        <dbReference type="ARBA" id="ARBA00022927"/>
    </source>
</evidence>
<keyword evidence="13" id="KW-1185">Reference proteome</keyword>
<dbReference type="PANTHER" id="PTHR15959">
    <property type="entry name" value="SYNTAXIN-18"/>
    <property type="match status" value="1"/>
</dbReference>
<evidence type="ECO:0000313" key="12">
    <source>
        <dbReference type="EMBL" id="GFE53418.1"/>
    </source>
</evidence>
<evidence type="ECO:0000256" key="11">
    <source>
        <dbReference type="SAM" id="Phobius"/>
    </source>
</evidence>
<protein>
    <submittedName>
        <fullName evidence="12">ER-Golgi SNARE complex subunit Sed5</fullName>
    </submittedName>
</protein>
<keyword evidence="3" id="KW-0813">Transport</keyword>
<evidence type="ECO:0000256" key="9">
    <source>
        <dbReference type="SAM" id="Coils"/>
    </source>
</evidence>
<reference evidence="12" key="1">
    <citation type="submission" date="2019-12" db="EMBL/GenBank/DDBJ databases">
        <title>Genome sequence of Babesia ovis.</title>
        <authorList>
            <person name="Yamagishi J."/>
            <person name="Sevinc F."/>
            <person name="Xuan X."/>
        </authorList>
    </citation>
    <scope>NUCLEOTIDE SEQUENCE</scope>
    <source>
        <strain evidence="12">Selcuk</strain>
    </source>
</reference>
<dbReference type="GO" id="GO:0006890">
    <property type="term" value="P:retrograde vesicle-mediated transport, Golgi to endoplasmic reticulum"/>
    <property type="evidence" value="ECO:0007669"/>
    <property type="project" value="TreeGrafter"/>
</dbReference>
<evidence type="ECO:0000313" key="13">
    <source>
        <dbReference type="Proteomes" id="UP001057455"/>
    </source>
</evidence>
<evidence type="ECO:0000256" key="6">
    <source>
        <dbReference type="ARBA" id="ARBA00022989"/>
    </source>
</evidence>
<dbReference type="GO" id="GO:0005783">
    <property type="term" value="C:endoplasmic reticulum"/>
    <property type="evidence" value="ECO:0007669"/>
    <property type="project" value="TreeGrafter"/>
</dbReference>
<evidence type="ECO:0000256" key="10">
    <source>
        <dbReference type="SAM" id="MobiDB-lite"/>
    </source>
</evidence>
<evidence type="ECO:0000256" key="1">
    <source>
        <dbReference type="ARBA" id="ARBA00004211"/>
    </source>
</evidence>
<evidence type="ECO:0000256" key="4">
    <source>
        <dbReference type="ARBA" id="ARBA00022692"/>
    </source>
</evidence>
<keyword evidence="5" id="KW-0653">Protein transport</keyword>
<evidence type="ECO:0000256" key="8">
    <source>
        <dbReference type="ARBA" id="ARBA00023136"/>
    </source>
</evidence>
<comment type="subcellular location">
    <subcellularLocation>
        <location evidence="1">Membrane</location>
        <topology evidence="1">Single-pass type IV membrane protein</topology>
    </subcellularLocation>
</comment>